<keyword evidence="4" id="KW-0479">Metal-binding</keyword>
<dbReference type="InterPro" id="IPR036010">
    <property type="entry name" value="2Fe-2S_ferredoxin-like_sf"/>
</dbReference>
<keyword evidence="3" id="KW-0472">Membrane</keyword>
<evidence type="ECO:0000259" key="6">
    <source>
        <dbReference type="PROSITE" id="PS50125"/>
    </source>
</evidence>
<reference evidence="7" key="1">
    <citation type="submission" date="2021-12" db="EMBL/GenBank/DDBJ databases">
        <title>Description of Gramella crocea sp. nov., a new bacterium isolated from activated sludge.</title>
        <authorList>
            <person name="Zhang X."/>
        </authorList>
    </citation>
    <scope>NUCLEOTIDE SEQUENCE</scope>
    <source>
        <strain evidence="7">YB25</strain>
    </source>
</reference>
<dbReference type="InterPro" id="IPR012292">
    <property type="entry name" value="Globin/Proto"/>
</dbReference>
<dbReference type="GO" id="GO:0035556">
    <property type="term" value="P:intracellular signal transduction"/>
    <property type="evidence" value="ECO:0007669"/>
    <property type="project" value="InterPro"/>
</dbReference>
<dbReference type="InterPro" id="IPR001041">
    <property type="entry name" value="2Fe-2S_ferredoxin-type"/>
</dbReference>
<dbReference type="InterPro" id="IPR050697">
    <property type="entry name" value="Adenylyl/Guanylyl_Cyclase_3/4"/>
</dbReference>
<dbReference type="CDD" id="cd07302">
    <property type="entry name" value="CHD"/>
    <property type="match status" value="1"/>
</dbReference>
<dbReference type="InterPro" id="IPR009050">
    <property type="entry name" value="Globin-like_sf"/>
</dbReference>
<evidence type="ECO:0000313" key="7">
    <source>
        <dbReference type="EMBL" id="MCG9972795.1"/>
    </source>
</evidence>
<dbReference type="RefSeq" id="WP_240100151.1">
    <property type="nucleotide sequence ID" value="NZ_JAJSON010000025.1"/>
</dbReference>
<dbReference type="GO" id="GO:0051536">
    <property type="term" value="F:iron-sulfur cluster binding"/>
    <property type="evidence" value="ECO:0007669"/>
    <property type="project" value="InterPro"/>
</dbReference>
<evidence type="ECO:0000313" key="8">
    <source>
        <dbReference type="Proteomes" id="UP001139344"/>
    </source>
</evidence>
<accession>A0A9X2A796</accession>
<dbReference type="Gene3D" id="1.10.490.10">
    <property type="entry name" value="Globins"/>
    <property type="match status" value="1"/>
</dbReference>
<name>A0A9X2A796_9FLAO</name>
<dbReference type="CDD" id="cd00207">
    <property type="entry name" value="fer2"/>
    <property type="match status" value="1"/>
</dbReference>
<dbReference type="GO" id="GO:0020037">
    <property type="term" value="F:heme binding"/>
    <property type="evidence" value="ECO:0007669"/>
    <property type="project" value="InterPro"/>
</dbReference>
<dbReference type="SUPFAM" id="SSF55073">
    <property type="entry name" value="Nucleotide cyclase"/>
    <property type="match status" value="1"/>
</dbReference>
<sequence>MSEENYPIIHYTGINQKVPYDDPDSTILECSISHQIPHLHECGGNGRCSTCRIRVIQGSKNISPPTMKEQEMARIRRWDQSVRLACQCYVKGDIAIQRLVWTSAEINILQLETVPEGMAEERAIAILFCDIRNFTKMAFENSTFDMAHILNRFYTTIGDPILFNNGVIYQYIGDEIIGLFGVAGGTREKNCRDAARAALGMNYAIEHLNQMELVDFDLNIKTGIGINFGKAFIGHLGHPKHKQLAVVGDPINTASRIQSYNKDVGTRILISQSVLRSVPEGTFELGKEFATTFAGHEHESTLYELKGFKELDVQLELQSSMDFLFTNKDEFAEKFYERVFTKAPEARELFKKNMRDQGRLLTHMLGSIVYSLSRPENLKSGLEFLGRSHSRYGVTKEYYPVVLSSMMETIEEQLGENSTPQLLMAWEKALTYVTGEMMKYSG</sequence>
<dbReference type="GO" id="GO:0006171">
    <property type="term" value="P:cAMP biosynthetic process"/>
    <property type="evidence" value="ECO:0007669"/>
    <property type="project" value="TreeGrafter"/>
</dbReference>
<dbReference type="InterPro" id="IPR012675">
    <property type="entry name" value="Beta-grasp_dom_sf"/>
</dbReference>
<comment type="similarity">
    <text evidence="4">Belongs to the globin family.</text>
</comment>
<dbReference type="InterPro" id="IPR000971">
    <property type="entry name" value="Globin"/>
</dbReference>
<keyword evidence="2" id="KW-1003">Cell membrane</keyword>
<evidence type="ECO:0000256" key="1">
    <source>
        <dbReference type="ARBA" id="ARBA00004651"/>
    </source>
</evidence>
<dbReference type="Proteomes" id="UP001139344">
    <property type="component" value="Unassembled WGS sequence"/>
</dbReference>
<dbReference type="AlphaFoldDB" id="A0A9X2A796"/>
<dbReference type="PROSITE" id="PS01033">
    <property type="entry name" value="GLOBIN"/>
    <property type="match status" value="1"/>
</dbReference>
<dbReference type="Pfam" id="PF00211">
    <property type="entry name" value="Guanylate_cyc"/>
    <property type="match status" value="1"/>
</dbReference>
<dbReference type="SMART" id="SM00044">
    <property type="entry name" value="CYCc"/>
    <property type="match status" value="1"/>
</dbReference>
<dbReference type="Pfam" id="PF00042">
    <property type="entry name" value="Globin"/>
    <property type="match status" value="1"/>
</dbReference>
<dbReference type="GO" id="GO:0005886">
    <property type="term" value="C:plasma membrane"/>
    <property type="evidence" value="ECO:0007669"/>
    <property type="project" value="UniProtKB-SubCell"/>
</dbReference>
<dbReference type="InterPro" id="IPR001054">
    <property type="entry name" value="A/G_cyclase"/>
</dbReference>
<dbReference type="EMBL" id="JAJSON010000025">
    <property type="protein sequence ID" value="MCG9972795.1"/>
    <property type="molecule type" value="Genomic_DNA"/>
</dbReference>
<evidence type="ECO:0000256" key="4">
    <source>
        <dbReference type="RuleBase" id="RU000356"/>
    </source>
</evidence>
<protein>
    <submittedName>
        <fullName evidence="7">Globin domain-containing protein</fullName>
    </submittedName>
</protein>
<comment type="subcellular location">
    <subcellularLocation>
        <location evidence="1">Cell membrane</location>
        <topology evidence="1">Multi-pass membrane protein</topology>
    </subcellularLocation>
</comment>
<dbReference type="GO" id="GO:0004016">
    <property type="term" value="F:adenylate cyclase activity"/>
    <property type="evidence" value="ECO:0007669"/>
    <property type="project" value="UniProtKB-ARBA"/>
</dbReference>
<dbReference type="SUPFAM" id="SSF46458">
    <property type="entry name" value="Globin-like"/>
    <property type="match status" value="1"/>
</dbReference>
<dbReference type="Gene3D" id="3.10.20.30">
    <property type="match status" value="1"/>
</dbReference>
<dbReference type="GO" id="GO:0019825">
    <property type="term" value="F:oxygen binding"/>
    <property type="evidence" value="ECO:0007669"/>
    <property type="project" value="InterPro"/>
</dbReference>
<organism evidence="7 8">
    <name type="scientific">Christiangramia crocea</name>
    <dbReference type="NCBI Taxonomy" id="2904124"/>
    <lineage>
        <taxon>Bacteria</taxon>
        <taxon>Pseudomonadati</taxon>
        <taxon>Bacteroidota</taxon>
        <taxon>Flavobacteriia</taxon>
        <taxon>Flavobacteriales</taxon>
        <taxon>Flavobacteriaceae</taxon>
        <taxon>Christiangramia</taxon>
    </lineage>
</organism>
<evidence type="ECO:0000259" key="5">
    <source>
        <dbReference type="PROSITE" id="PS01033"/>
    </source>
</evidence>
<evidence type="ECO:0000256" key="3">
    <source>
        <dbReference type="ARBA" id="ARBA00023136"/>
    </source>
</evidence>
<gene>
    <name evidence="7" type="ORF">LU635_14185</name>
</gene>
<keyword evidence="4" id="KW-0561">Oxygen transport</keyword>
<feature type="domain" description="Globin" evidence="5">
    <location>
        <begin position="307"/>
        <end position="442"/>
    </location>
</feature>
<comment type="caution">
    <text evidence="7">The sequence shown here is derived from an EMBL/GenBank/DDBJ whole genome shotgun (WGS) entry which is preliminary data.</text>
</comment>
<dbReference type="Gene3D" id="3.30.70.1230">
    <property type="entry name" value="Nucleotide cyclase"/>
    <property type="match status" value="1"/>
</dbReference>
<dbReference type="PROSITE" id="PS50125">
    <property type="entry name" value="GUANYLATE_CYCLASE_2"/>
    <property type="match status" value="1"/>
</dbReference>
<keyword evidence="4" id="KW-0813">Transport</keyword>
<feature type="domain" description="Guanylate cyclase" evidence="6">
    <location>
        <begin position="125"/>
        <end position="258"/>
    </location>
</feature>
<dbReference type="InterPro" id="IPR029787">
    <property type="entry name" value="Nucleotide_cyclase"/>
</dbReference>
<keyword evidence="4" id="KW-0349">Heme</keyword>
<dbReference type="SUPFAM" id="SSF54292">
    <property type="entry name" value="2Fe-2S ferredoxin-like"/>
    <property type="match status" value="1"/>
</dbReference>
<dbReference type="PANTHER" id="PTHR43081">
    <property type="entry name" value="ADENYLATE CYCLASE, TERMINAL-DIFFERENTIATION SPECIFIC-RELATED"/>
    <property type="match status" value="1"/>
</dbReference>
<keyword evidence="8" id="KW-1185">Reference proteome</keyword>
<proteinExistence type="inferred from homology"/>
<dbReference type="GO" id="GO:0005344">
    <property type="term" value="F:oxygen carrier activity"/>
    <property type="evidence" value="ECO:0007669"/>
    <property type="project" value="UniProtKB-KW"/>
</dbReference>
<keyword evidence="4" id="KW-0408">Iron</keyword>
<evidence type="ECO:0000256" key="2">
    <source>
        <dbReference type="ARBA" id="ARBA00022475"/>
    </source>
</evidence>
<dbReference type="PANTHER" id="PTHR43081:SF17">
    <property type="entry name" value="BLL5647 PROTEIN"/>
    <property type="match status" value="1"/>
</dbReference>
<dbReference type="Pfam" id="PF00111">
    <property type="entry name" value="Fer2"/>
    <property type="match status" value="1"/>
</dbReference>